<evidence type="ECO:0000256" key="5">
    <source>
        <dbReference type="ARBA" id="ARBA00023136"/>
    </source>
</evidence>
<sequence>MSLWLSQNQKFGAGFLAASGIFFILGITLFFDRACLSMANLLLLFGITLLMGPHRTLAFFLRKEKYTGTAFFLLGIVAILMRWSVTGFALECYGAVRLFADFLGVIVGFLAAIPVVGPYVEGPLRRLTGASQQLPV</sequence>
<reference evidence="8 9" key="1">
    <citation type="submission" date="2019-09" db="EMBL/GenBank/DDBJ databases">
        <title>Draft genome of the ectomycorrhizal ascomycete Sphaerosporella brunnea.</title>
        <authorList>
            <consortium name="DOE Joint Genome Institute"/>
            <person name="Benucci G.M."/>
            <person name="Marozzi G."/>
            <person name="Antonielli L."/>
            <person name="Sanchez S."/>
            <person name="Marco P."/>
            <person name="Wang X."/>
            <person name="Falini L.B."/>
            <person name="Barry K."/>
            <person name="Haridas S."/>
            <person name="Lipzen A."/>
            <person name="Labutti K."/>
            <person name="Grigoriev I.V."/>
            <person name="Murat C."/>
            <person name="Martin F."/>
            <person name="Albertini E."/>
            <person name="Donnini D."/>
            <person name="Bonito G."/>
        </authorList>
    </citation>
    <scope>NUCLEOTIDE SEQUENCE [LARGE SCALE GENOMIC DNA]</scope>
    <source>
        <strain evidence="8 9">Sb_GMNB300</strain>
    </source>
</reference>
<dbReference type="GO" id="GO:0000137">
    <property type="term" value="C:Golgi cis cisterna"/>
    <property type="evidence" value="ECO:0007669"/>
    <property type="project" value="TreeGrafter"/>
</dbReference>
<feature type="transmembrane region" description="Helical" evidence="7">
    <location>
        <begin position="37"/>
        <end position="58"/>
    </location>
</feature>
<dbReference type="Pfam" id="PF04178">
    <property type="entry name" value="Got1"/>
    <property type="match status" value="1"/>
</dbReference>
<keyword evidence="5 7" id="KW-0472">Membrane</keyword>
<accession>A0A5J5F138</accession>
<dbReference type="EMBL" id="VXIS01000061">
    <property type="protein sequence ID" value="KAA8909087.1"/>
    <property type="molecule type" value="Genomic_DNA"/>
</dbReference>
<dbReference type="GO" id="GO:0030134">
    <property type="term" value="C:COPII-coated ER to Golgi transport vesicle"/>
    <property type="evidence" value="ECO:0007669"/>
    <property type="project" value="TreeGrafter"/>
</dbReference>
<dbReference type="AlphaFoldDB" id="A0A5J5F138"/>
<evidence type="ECO:0000256" key="7">
    <source>
        <dbReference type="SAM" id="Phobius"/>
    </source>
</evidence>
<comment type="similarity">
    <text evidence="6">Belongs to the GOT1 family.</text>
</comment>
<dbReference type="GO" id="GO:0005783">
    <property type="term" value="C:endoplasmic reticulum"/>
    <property type="evidence" value="ECO:0007669"/>
    <property type="project" value="TreeGrafter"/>
</dbReference>
<keyword evidence="2 7" id="KW-0812">Transmembrane</keyword>
<organism evidence="8 9">
    <name type="scientific">Sphaerosporella brunnea</name>
    <dbReference type="NCBI Taxonomy" id="1250544"/>
    <lineage>
        <taxon>Eukaryota</taxon>
        <taxon>Fungi</taxon>
        <taxon>Dikarya</taxon>
        <taxon>Ascomycota</taxon>
        <taxon>Pezizomycotina</taxon>
        <taxon>Pezizomycetes</taxon>
        <taxon>Pezizales</taxon>
        <taxon>Pyronemataceae</taxon>
        <taxon>Sphaerosporella</taxon>
    </lineage>
</organism>
<comment type="caution">
    <text evidence="8">The sequence shown here is derived from an EMBL/GenBank/DDBJ whole genome shotgun (WGS) entry which is preliminary data.</text>
</comment>
<dbReference type="Proteomes" id="UP000326924">
    <property type="component" value="Unassembled WGS sequence"/>
</dbReference>
<dbReference type="OrthoDB" id="204784at2759"/>
<dbReference type="FunCoup" id="A0A5J5F138">
    <property type="interactions" value="875"/>
</dbReference>
<evidence type="ECO:0000313" key="9">
    <source>
        <dbReference type="Proteomes" id="UP000326924"/>
    </source>
</evidence>
<dbReference type="InterPro" id="IPR045176">
    <property type="entry name" value="Got1"/>
</dbReference>
<evidence type="ECO:0000256" key="4">
    <source>
        <dbReference type="ARBA" id="ARBA00023034"/>
    </source>
</evidence>
<evidence type="ECO:0000256" key="2">
    <source>
        <dbReference type="ARBA" id="ARBA00022692"/>
    </source>
</evidence>
<dbReference type="GO" id="GO:0006888">
    <property type="term" value="P:endoplasmic reticulum to Golgi vesicle-mediated transport"/>
    <property type="evidence" value="ECO:0007669"/>
    <property type="project" value="InterPro"/>
</dbReference>
<feature type="transmembrane region" description="Helical" evidence="7">
    <location>
        <begin position="102"/>
        <end position="120"/>
    </location>
</feature>
<keyword evidence="4" id="KW-0333">Golgi apparatus</keyword>
<protein>
    <submittedName>
        <fullName evidence="8">Got1 family protein</fullName>
    </submittedName>
</protein>
<evidence type="ECO:0000313" key="8">
    <source>
        <dbReference type="EMBL" id="KAA8909087.1"/>
    </source>
</evidence>
<gene>
    <name evidence="8" type="ORF">FN846DRAFT_943363</name>
</gene>
<evidence type="ECO:0000256" key="6">
    <source>
        <dbReference type="ARBA" id="ARBA00025799"/>
    </source>
</evidence>
<evidence type="ECO:0000256" key="1">
    <source>
        <dbReference type="ARBA" id="ARBA00004653"/>
    </source>
</evidence>
<dbReference type="PANTHER" id="PTHR21493">
    <property type="entry name" value="CGI-141-RELATED/LIPASE CONTAINING PROTEIN"/>
    <property type="match status" value="1"/>
</dbReference>
<feature type="transmembrane region" description="Helical" evidence="7">
    <location>
        <begin position="12"/>
        <end position="31"/>
    </location>
</feature>
<dbReference type="InParanoid" id="A0A5J5F138"/>
<comment type="subcellular location">
    <subcellularLocation>
        <location evidence="1">Golgi apparatus membrane</location>
        <topology evidence="1">Multi-pass membrane protein</topology>
    </subcellularLocation>
</comment>
<dbReference type="InterPro" id="IPR007305">
    <property type="entry name" value="Vesicle_transpt_Got1/SFT2"/>
</dbReference>
<dbReference type="GO" id="GO:0042147">
    <property type="term" value="P:retrograde transport, endosome to Golgi"/>
    <property type="evidence" value="ECO:0007669"/>
    <property type="project" value="InterPro"/>
</dbReference>
<evidence type="ECO:0000256" key="3">
    <source>
        <dbReference type="ARBA" id="ARBA00022989"/>
    </source>
</evidence>
<dbReference type="PANTHER" id="PTHR21493:SF9">
    <property type="entry name" value="GOLGI TRANSPORT PROTEIN 1-RELATED"/>
    <property type="match status" value="1"/>
</dbReference>
<name>A0A5J5F138_9PEZI</name>
<dbReference type="GO" id="GO:0000139">
    <property type="term" value="C:Golgi membrane"/>
    <property type="evidence" value="ECO:0007669"/>
    <property type="project" value="UniProtKB-SubCell"/>
</dbReference>
<proteinExistence type="inferred from homology"/>
<keyword evidence="3 7" id="KW-1133">Transmembrane helix</keyword>
<feature type="transmembrane region" description="Helical" evidence="7">
    <location>
        <begin position="70"/>
        <end position="90"/>
    </location>
</feature>
<dbReference type="GO" id="GO:0005829">
    <property type="term" value="C:cytosol"/>
    <property type="evidence" value="ECO:0007669"/>
    <property type="project" value="GOC"/>
</dbReference>
<keyword evidence="9" id="KW-1185">Reference proteome</keyword>